<accession>A0A0A0B3W9</accession>
<name>A0A0A0B3W9_9CELL</name>
<sequence length="203" mass="22183">MMRGFRRERGAFVAELDAQEREVVASVVADVAELLGAARFEDGPPPPTGHPDPLGLRMDEEWVAPPEDAAVRRLLPDASREDPAVAAEFRRLTEADLRRTKIGRLAAVWQQLTADDGGVLVVRPEDAQALAATLTDLRLVLAERLGIVDEEAADALYEELEGDVADDDAAGQARQYLASVYAALSWLQESLLAVMLDDLRRRG</sequence>
<evidence type="ECO:0000313" key="2">
    <source>
        <dbReference type="Proteomes" id="UP000029833"/>
    </source>
</evidence>
<reference evidence="1 2" key="1">
    <citation type="submission" date="2013-10" db="EMBL/GenBank/DDBJ databases">
        <authorList>
            <person name="Wang G."/>
            <person name="Zhuang W."/>
        </authorList>
    </citation>
    <scope>NUCLEOTIDE SEQUENCE [LARGE SCALE GENOMIC DNA]</scope>
    <source>
        <strain evidence="1 2">DSM 20118</strain>
    </source>
</reference>
<dbReference type="AlphaFoldDB" id="A0A0A0B3W9"/>
<gene>
    <name evidence="1" type="ORF">Q760_05445</name>
</gene>
<organism evidence="1 2">
    <name type="scientific">Cellulomonas cellasea DSM 20118</name>
    <dbReference type="NCBI Taxonomy" id="1408250"/>
    <lineage>
        <taxon>Bacteria</taxon>
        <taxon>Bacillati</taxon>
        <taxon>Actinomycetota</taxon>
        <taxon>Actinomycetes</taxon>
        <taxon>Micrococcales</taxon>
        <taxon>Cellulomonadaceae</taxon>
        <taxon>Cellulomonas</taxon>
    </lineage>
</organism>
<dbReference type="EMBL" id="AXNT01000153">
    <property type="protein sequence ID" value="KGM00878.1"/>
    <property type="molecule type" value="Genomic_DNA"/>
</dbReference>
<dbReference type="InterPro" id="IPR018561">
    <property type="entry name" value="AosR"/>
</dbReference>
<dbReference type="STRING" id="1408250.Q760_05445"/>
<protein>
    <submittedName>
        <fullName evidence="1">Uncharacterized protein</fullName>
    </submittedName>
</protein>
<evidence type="ECO:0000313" key="1">
    <source>
        <dbReference type="EMBL" id="KGM00878.1"/>
    </source>
</evidence>
<dbReference type="Pfam" id="PF09438">
    <property type="entry name" value="DUF2017"/>
    <property type="match status" value="1"/>
</dbReference>
<comment type="caution">
    <text evidence="1">The sequence shown here is derived from an EMBL/GenBank/DDBJ whole genome shotgun (WGS) entry which is preliminary data.</text>
</comment>
<proteinExistence type="predicted"/>
<dbReference type="Proteomes" id="UP000029833">
    <property type="component" value="Unassembled WGS sequence"/>
</dbReference>
<keyword evidence="2" id="KW-1185">Reference proteome</keyword>